<keyword evidence="10" id="KW-0479">Metal-binding</keyword>
<evidence type="ECO:0000256" key="4">
    <source>
        <dbReference type="ARBA" id="ARBA00022989"/>
    </source>
</evidence>
<evidence type="ECO:0000256" key="9">
    <source>
        <dbReference type="ARBA" id="ARBA00049940"/>
    </source>
</evidence>
<keyword evidence="10" id="KW-0813">Transport</keyword>
<name>A0A0Q1A548_PEDPE</name>
<comment type="function">
    <text evidence="9 10">Fluoride-specific ion channel. Important for reducing fluoride concentration in the cell, thus reducing its toxicity.</text>
</comment>
<keyword evidence="2 10" id="KW-1003">Cell membrane</keyword>
<dbReference type="RefSeq" id="WP_002833064.1">
    <property type="nucleotide sequence ID" value="NZ_BJZY01000002.1"/>
</dbReference>
<evidence type="ECO:0000256" key="7">
    <source>
        <dbReference type="ARBA" id="ARBA00035120"/>
    </source>
</evidence>
<evidence type="ECO:0000256" key="1">
    <source>
        <dbReference type="ARBA" id="ARBA00004651"/>
    </source>
</evidence>
<protein>
    <recommendedName>
        <fullName evidence="10">Fluoride-specific ion channel FluC</fullName>
    </recommendedName>
</protein>
<dbReference type="Proteomes" id="UP000472573">
    <property type="component" value="Unassembled WGS sequence"/>
</dbReference>
<evidence type="ECO:0000313" key="15">
    <source>
        <dbReference type="Proteomes" id="UP000196118"/>
    </source>
</evidence>
<evidence type="ECO:0000313" key="18">
    <source>
        <dbReference type="Proteomes" id="UP001214131"/>
    </source>
</evidence>
<reference evidence="11 15" key="1">
    <citation type="submission" date="2017-05" db="EMBL/GenBank/DDBJ databases">
        <title>Genome sequence of Pediococcus pentosaceus strain SRCM100892.</title>
        <authorList>
            <person name="Cho S.H."/>
        </authorList>
    </citation>
    <scope>NUCLEOTIDE SEQUENCE [LARGE SCALE GENOMIC DNA]</scope>
    <source>
        <strain evidence="11 15">SRCM100892</strain>
    </source>
</reference>
<keyword evidence="10" id="KW-0915">Sodium</keyword>
<evidence type="ECO:0000256" key="3">
    <source>
        <dbReference type="ARBA" id="ARBA00022692"/>
    </source>
</evidence>
<reference evidence="13" key="5">
    <citation type="submission" date="2020-11" db="EMBL/GenBank/DDBJ databases">
        <title>Antibiotic susceptibility profiles of Pediococcus pentosaceus from various origins and their implications for the safety assessment of strains with food-technology applications.</title>
        <authorList>
            <person name="Shani N."/>
            <person name="Oberhaensli S."/>
            <person name="Arias E."/>
        </authorList>
    </citation>
    <scope>NUCLEOTIDE SEQUENCE</scope>
    <source>
        <strain evidence="13">FAM 19164</strain>
    </source>
</reference>
<comment type="similarity">
    <text evidence="7 10">Belongs to the fluoride channel Fluc/FEX (TC 1.A.43) family.</text>
</comment>
<proteinExistence type="inferred from homology"/>
<keyword evidence="6 10" id="KW-0407">Ion channel</keyword>
<dbReference type="Proteomes" id="UP001214131">
    <property type="component" value="Chromosome"/>
</dbReference>
<dbReference type="GO" id="GO:0005886">
    <property type="term" value="C:plasma membrane"/>
    <property type="evidence" value="ECO:0007669"/>
    <property type="project" value="UniProtKB-SubCell"/>
</dbReference>
<dbReference type="EMBL" id="CP021474">
    <property type="protein sequence ID" value="ARW19777.1"/>
    <property type="molecule type" value="Genomic_DNA"/>
</dbReference>
<evidence type="ECO:0000256" key="10">
    <source>
        <dbReference type="HAMAP-Rule" id="MF_00454"/>
    </source>
</evidence>
<feature type="binding site" evidence="10">
    <location>
        <position position="73"/>
    </location>
    <ligand>
        <name>Na(+)</name>
        <dbReference type="ChEBI" id="CHEBI:29101"/>
        <note>structural</note>
    </ligand>
</feature>
<evidence type="ECO:0000313" key="13">
    <source>
        <dbReference type="EMBL" id="MBF7126486.1"/>
    </source>
</evidence>
<dbReference type="GeneID" id="33062267"/>
<dbReference type="GO" id="GO:0046872">
    <property type="term" value="F:metal ion binding"/>
    <property type="evidence" value="ECO:0007669"/>
    <property type="project" value="UniProtKB-KW"/>
</dbReference>
<dbReference type="GO" id="GO:0140114">
    <property type="term" value="P:cellular detoxification of fluoride"/>
    <property type="evidence" value="ECO:0007669"/>
    <property type="project" value="UniProtKB-UniRule"/>
</dbReference>
<reference evidence="16" key="4">
    <citation type="submission" date="2020-03" db="EMBL/GenBank/DDBJ databases">
        <title>SpeciesPrimer: A bioinformatics pipeline dedicated to the design of qPCR primers for the quantification of bacterial species.</title>
        <authorList>
            <person name="Dreier M."/>
            <person name="Berthoud H."/>
            <person name="Shani N."/>
            <person name="Wechsler D."/>
            <person name="Junier P."/>
        </authorList>
    </citation>
    <scope>NUCLEOTIDE SEQUENCE [LARGE SCALE GENOMIC DNA]</scope>
    <source>
        <strain evidence="16">FAM13073</strain>
    </source>
</reference>
<organism evidence="13 17">
    <name type="scientific">Pediococcus pentosaceus</name>
    <dbReference type="NCBI Taxonomy" id="1255"/>
    <lineage>
        <taxon>Bacteria</taxon>
        <taxon>Bacillati</taxon>
        <taxon>Bacillota</taxon>
        <taxon>Bacilli</taxon>
        <taxon>Lactobacillales</taxon>
        <taxon>Lactobacillaceae</taxon>
        <taxon>Pediococcus</taxon>
    </lineage>
</organism>
<reference evidence="12" key="3">
    <citation type="submission" date="2019-12" db="EMBL/GenBank/DDBJ databases">
        <title>SpeciesPrimer: A bioinformatics pipeline dedicated to the design of qPCR primers for the quantification of bacterial species.</title>
        <authorList>
            <person name="Dreier M."/>
            <person name="Berthoud H."/>
            <person name="Shani N."/>
            <person name="Wechsler D."/>
            <person name="Junier P."/>
        </authorList>
    </citation>
    <scope>NUCLEOTIDE SEQUENCE</scope>
    <source>
        <strain evidence="12">FAM13073</strain>
    </source>
</reference>
<reference evidence="12" key="2">
    <citation type="submission" date="2019-10" db="EMBL/GenBank/DDBJ databases">
        <authorList>
            <person name="Irmler S."/>
            <person name="Berthoud H."/>
            <person name="Roetschi A."/>
            <person name="Arias E."/>
            <person name="Shani N."/>
            <person name="Wuethrich D."/>
            <person name="Bruggmann R."/>
        </authorList>
    </citation>
    <scope>NUCLEOTIDE SEQUENCE</scope>
    <source>
        <strain evidence="12">FAM13073</strain>
    </source>
</reference>
<keyword evidence="4 10" id="KW-1133">Transmembrane helix</keyword>
<keyword evidence="16" id="KW-1185">Reference proteome</keyword>
<dbReference type="HAMAP" id="MF_00454">
    <property type="entry name" value="FluC"/>
    <property type="match status" value="1"/>
</dbReference>
<evidence type="ECO:0000313" key="14">
    <source>
        <dbReference type="EMBL" id="WEA57358.1"/>
    </source>
</evidence>
<evidence type="ECO:0000256" key="2">
    <source>
        <dbReference type="ARBA" id="ARBA00022475"/>
    </source>
</evidence>
<comment type="catalytic activity">
    <reaction evidence="8">
        <text>fluoride(in) = fluoride(out)</text>
        <dbReference type="Rhea" id="RHEA:76159"/>
        <dbReference type="ChEBI" id="CHEBI:17051"/>
    </reaction>
    <physiologicalReaction direction="left-to-right" evidence="8">
        <dbReference type="Rhea" id="RHEA:76160"/>
    </physiologicalReaction>
</comment>
<evidence type="ECO:0000313" key="17">
    <source>
        <dbReference type="Proteomes" id="UP000743107"/>
    </source>
</evidence>
<feature type="transmembrane region" description="Helical" evidence="10">
    <location>
        <begin position="62"/>
        <end position="83"/>
    </location>
</feature>
<keyword evidence="10" id="KW-0406">Ion transport</keyword>
<evidence type="ECO:0000313" key="16">
    <source>
        <dbReference type="Proteomes" id="UP000472573"/>
    </source>
</evidence>
<feature type="transmembrane region" description="Helical" evidence="10">
    <location>
        <begin position="32"/>
        <end position="55"/>
    </location>
</feature>
<dbReference type="InterPro" id="IPR003691">
    <property type="entry name" value="FluC"/>
</dbReference>
<reference evidence="14 18" key="6">
    <citation type="submission" date="2023-02" db="EMBL/GenBank/DDBJ databases">
        <title>Comparative genomics and fermentation flavor characterization of five lactic acid bacteria reveal flavor biosynthesis metabolic pathways in fermented muskmelon puree.</title>
        <authorList>
            <person name="Yuan L."/>
            <person name="Li M."/>
            <person name="Xu X."/>
            <person name="Lao F."/>
            <person name="Wu J."/>
        </authorList>
    </citation>
    <scope>NUCLEOTIDE SEQUENCE [LARGE SCALE GENOMIC DNA]</scope>
    <source>
        <strain evidence="14 18">Ca-4</strain>
    </source>
</reference>
<dbReference type="EMBL" id="CP118739">
    <property type="protein sequence ID" value="WEA57358.1"/>
    <property type="molecule type" value="Genomic_DNA"/>
</dbReference>
<accession>A0A0Q1A548</accession>
<sequence>MILVYVGMGTALGAVARLFITTHLNQTFKKHAFPWSTFIVNMIACFLIGFLTVTIHDSKLKLLLISGFLGGLSTFSTFANEIVTLGQDKTTKKLALLYSCASLGFGIILVYLGMQIYAFV</sequence>
<accession>A0A8G0ZH30</accession>
<feature type="transmembrane region" description="Helical" evidence="10">
    <location>
        <begin position="95"/>
        <end position="119"/>
    </location>
</feature>
<dbReference type="EMBL" id="WENB01000001">
    <property type="protein sequence ID" value="KAF0415053.1"/>
    <property type="molecule type" value="Genomic_DNA"/>
</dbReference>
<evidence type="ECO:0000256" key="6">
    <source>
        <dbReference type="ARBA" id="ARBA00023303"/>
    </source>
</evidence>
<dbReference type="Pfam" id="PF02537">
    <property type="entry name" value="CRCB"/>
    <property type="match status" value="1"/>
</dbReference>
<dbReference type="PANTHER" id="PTHR28259">
    <property type="entry name" value="FLUORIDE EXPORT PROTEIN 1-RELATED"/>
    <property type="match status" value="1"/>
</dbReference>
<evidence type="ECO:0000256" key="8">
    <source>
        <dbReference type="ARBA" id="ARBA00035585"/>
    </source>
</evidence>
<dbReference type="AlphaFoldDB" id="A0A0Q1A548"/>
<keyword evidence="5 10" id="KW-0472">Membrane</keyword>
<dbReference type="Proteomes" id="UP000196118">
    <property type="component" value="Chromosome"/>
</dbReference>
<dbReference type="GO" id="GO:0062054">
    <property type="term" value="F:fluoride channel activity"/>
    <property type="evidence" value="ECO:0007669"/>
    <property type="project" value="UniProtKB-UniRule"/>
</dbReference>
<evidence type="ECO:0000313" key="12">
    <source>
        <dbReference type="EMBL" id="KAF0415053.1"/>
    </source>
</evidence>
<comment type="activity regulation">
    <text evidence="10">Na(+) is not transported, but it plays an essential structural role and its presence is essential for fluoride channel function.</text>
</comment>
<gene>
    <name evidence="10" type="primary">fluC</name>
    <name evidence="10" type="synonym">crcB</name>
    <name evidence="12" type="ORF">GBO79_01665</name>
    <name evidence="13" type="ORF">ITQ97_01365</name>
    <name evidence="14" type="ORF">PWB86_00275</name>
    <name evidence="11" type="ORF">S100892_01204</name>
</gene>
<evidence type="ECO:0000313" key="11">
    <source>
        <dbReference type="EMBL" id="ARW19777.1"/>
    </source>
</evidence>
<dbReference type="EMBL" id="JADOFV010000001">
    <property type="protein sequence ID" value="MBF7126486.1"/>
    <property type="molecule type" value="Genomic_DNA"/>
</dbReference>
<dbReference type="PANTHER" id="PTHR28259:SF1">
    <property type="entry name" value="FLUORIDE EXPORT PROTEIN 1-RELATED"/>
    <property type="match status" value="1"/>
</dbReference>
<comment type="subcellular location">
    <subcellularLocation>
        <location evidence="1 10">Cell membrane</location>
        <topology evidence="1 10">Multi-pass membrane protein</topology>
    </subcellularLocation>
</comment>
<dbReference type="OMA" id="LFYNHVE"/>
<feature type="binding site" evidence="10">
    <location>
        <position position="70"/>
    </location>
    <ligand>
        <name>Na(+)</name>
        <dbReference type="ChEBI" id="CHEBI:29101"/>
        <note>structural</note>
    </ligand>
</feature>
<keyword evidence="3 10" id="KW-0812">Transmembrane</keyword>
<dbReference type="Proteomes" id="UP000743107">
    <property type="component" value="Unassembled WGS sequence"/>
</dbReference>
<evidence type="ECO:0000256" key="5">
    <source>
        <dbReference type="ARBA" id="ARBA00023136"/>
    </source>
</evidence>